<comment type="caution">
    <text evidence="2">The sequence shown here is derived from an EMBL/GenBank/DDBJ whole genome shotgun (WGS) entry which is preliminary data.</text>
</comment>
<keyword evidence="1" id="KW-1133">Transmembrane helix</keyword>
<dbReference type="AlphaFoldDB" id="C9MST4"/>
<keyword evidence="1" id="KW-0472">Membrane</keyword>
<organism evidence="2 3">
    <name type="scientific">Prevotella veroralis F0319</name>
    <dbReference type="NCBI Taxonomy" id="649761"/>
    <lineage>
        <taxon>Bacteria</taxon>
        <taxon>Pseudomonadati</taxon>
        <taxon>Bacteroidota</taxon>
        <taxon>Bacteroidia</taxon>
        <taxon>Bacteroidales</taxon>
        <taxon>Prevotellaceae</taxon>
        <taxon>Prevotella</taxon>
    </lineage>
</organism>
<protein>
    <submittedName>
        <fullName evidence="2">Uncharacterized protein</fullName>
    </submittedName>
</protein>
<evidence type="ECO:0000313" key="3">
    <source>
        <dbReference type="Proteomes" id="UP000003327"/>
    </source>
</evidence>
<gene>
    <name evidence="2" type="ORF">HMPREF0973_02703</name>
</gene>
<reference evidence="2 3" key="1">
    <citation type="submission" date="2009-09" db="EMBL/GenBank/DDBJ databases">
        <authorList>
            <person name="Weinstock G."/>
            <person name="Sodergren E."/>
            <person name="Clifton S."/>
            <person name="Fulton L."/>
            <person name="Fulton B."/>
            <person name="Courtney L."/>
            <person name="Fronick C."/>
            <person name="Harrison M."/>
            <person name="Strong C."/>
            <person name="Farmer C."/>
            <person name="Delahaunty K."/>
            <person name="Markovic C."/>
            <person name="Hall O."/>
            <person name="Minx P."/>
            <person name="Tomlinson C."/>
            <person name="Mitreva M."/>
            <person name="Nelson J."/>
            <person name="Hou S."/>
            <person name="Wollam A."/>
            <person name="Pepin K.H."/>
            <person name="Johnson M."/>
            <person name="Bhonagiri V."/>
            <person name="Nash W.E."/>
            <person name="Warren W."/>
            <person name="Chinwalla A."/>
            <person name="Mardis E.R."/>
            <person name="Wilson R.K."/>
        </authorList>
    </citation>
    <scope>NUCLEOTIDE SEQUENCE [LARGE SCALE GENOMIC DNA]</scope>
    <source>
        <strain evidence="2 3">F0319</strain>
    </source>
</reference>
<keyword evidence="1" id="KW-0812">Transmembrane</keyword>
<dbReference type="Gene3D" id="3.10.450.50">
    <property type="match status" value="1"/>
</dbReference>
<proteinExistence type="predicted"/>
<dbReference type="HOGENOM" id="CLU_098641_0_0_10"/>
<feature type="transmembrane region" description="Helical" evidence="1">
    <location>
        <begin position="31"/>
        <end position="50"/>
    </location>
</feature>
<accession>C9MST4</accession>
<name>C9MST4_9BACT</name>
<keyword evidence="3" id="KW-1185">Reference proteome</keyword>
<dbReference type="STRING" id="649761.HMPREF0973_02703"/>
<evidence type="ECO:0000313" key="2">
    <source>
        <dbReference type="EMBL" id="EEX17410.1"/>
    </source>
</evidence>
<dbReference type="EMBL" id="ACVA01000067">
    <property type="protein sequence ID" value="EEX17410.1"/>
    <property type="molecule type" value="Genomic_DNA"/>
</dbReference>
<sequence length="207" mass="23660">MPTVAQPVTPSVQPTIYDVQKNEGASASTKILLSILIVLLLGGLSVFVFIQWQQHQESERELLAAQRKAHADSVLQVRAKLQMQEAAAQRKTDEQKSVCRFLDSFYRKAVFTSGDPSYYVRYLTPYCRQMIFGVDPFGEDEDVWNEWWAAFGDPSSGDDFDEMRRNLQVTPLGDNWYKVRLSEHGVTVFRKIKVKVSDGHVLIDDIR</sequence>
<evidence type="ECO:0000256" key="1">
    <source>
        <dbReference type="SAM" id="Phobius"/>
    </source>
</evidence>
<dbReference type="Proteomes" id="UP000003327">
    <property type="component" value="Unassembled WGS sequence"/>
</dbReference>